<protein>
    <submittedName>
        <fullName evidence="3">DUF4434 domain-containing protein</fullName>
    </submittedName>
</protein>
<dbReference type="InterPro" id="IPR019546">
    <property type="entry name" value="TAT_signal_bac_arc"/>
</dbReference>
<evidence type="ECO:0000259" key="2">
    <source>
        <dbReference type="Pfam" id="PF14488"/>
    </source>
</evidence>
<accession>A0A9D9N181</accession>
<feature type="chain" id="PRO_5038367159" evidence="1">
    <location>
        <begin position="28"/>
        <end position="370"/>
    </location>
</feature>
<reference evidence="3" key="2">
    <citation type="journal article" date="2021" name="PeerJ">
        <title>Extensive microbial diversity within the chicken gut microbiome revealed by metagenomics and culture.</title>
        <authorList>
            <person name="Gilroy R."/>
            <person name="Ravi A."/>
            <person name="Getino M."/>
            <person name="Pursley I."/>
            <person name="Horton D.L."/>
            <person name="Alikhan N.F."/>
            <person name="Baker D."/>
            <person name="Gharbi K."/>
            <person name="Hall N."/>
            <person name="Watson M."/>
            <person name="Adriaenssens E.M."/>
            <person name="Foster-Nyarko E."/>
            <person name="Jarju S."/>
            <person name="Secka A."/>
            <person name="Antonio M."/>
            <person name="Oren A."/>
            <person name="Chaudhuri R.R."/>
            <person name="La Ragione R."/>
            <person name="Hildebrand F."/>
            <person name="Pallen M.J."/>
        </authorList>
    </citation>
    <scope>NUCLEOTIDE SEQUENCE</scope>
    <source>
        <strain evidence="3">B1-3475</strain>
    </source>
</reference>
<dbReference type="InterPro" id="IPR027849">
    <property type="entry name" value="DUF4434"/>
</dbReference>
<dbReference type="Proteomes" id="UP000823617">
    <property type="component" value="Unassembled WGS sequence"/>
</dbReference>
<evidence type="ECO:0000256" key="1">
    <source>
        <dbReference type="SAM" id="SignalP"/>
    </source>
</evidence>
<dbReference type="AlphaFoldDB" id="A0A9D9N181"/>
<dbReference type="InterPro" id="IPR017853">
    <property type="entry name" value="GH"/>
</dbReference>
<dbReference type="PROSITE" id="PS51318">
    <property type="entry name" value="TAT"/>
    <property type="match status" value="1"/>
</dbReference>
<proteinExistence type="predicted"/>
<comment type="caution">
    <text evidence="3">The sequence shown here is derived from an EMBL/GenBank/DDBJ whole genome shotgun (WGS) entry which is preliminary data.</text>
</comment>
<dbReference type="SUPFAM" id="SSF51445">
    <property type="entry name" value="(Trans)glycosidases"/>
    <property type="match status" value="1"/>
</dbReference>
<organism evidence="3 4">
    <name type="scientific">Candidatus Cryptobacteroides intestinigallinarum</name>
    <dbReference type="NCBI Taxonomy" id="2840767"/>
    <lineage>
        <taxon>Bacteria</taxon>
        <taxon>Pseudomonadati</taxon>
        <taxon>Bacteroidota</taxon>
        <taxon>Bacteroidia</taxon>
        <taxon>Bacteroidales</taxon>
        <taxon>Candidatus Cryptobacteroides</taxon>
    </lineage>
</organism>
<evidence type="ECO:0000313" key="4">
    <source>
        <dbReference type="Proteomes" id="UP000823617"/>
    </source>
</evidence>
<reference evidence="3" key="1">
    <citation type="submission" date="2020-10" db="EMBL/GenBank/DDBJ databases">
        <authorList>
            <person name="Gilroy R."/>
        </authorList>
    </citation>
    <scope>NUCLEOTIDE SEQUENCE</scope>
    <source>
        <strain evidence="3">B1-3475</strain>
    </source>
</reference>
<dbReference type="Gene3D" id="3.20.20.80">
    <property type="entry name" value="Glycosidases"/>
    <property type="match status" value="1"/>
</dbReference>
<feature type="signal peptide" evidence="1">
    <location>
        <begin position="1"/>
        <end position="27"/>
    </location>
</feature>
<keyword evidence="1" id="KW-0732">Signal</keyword>
<dbReference type="Pfam" id="PF14488">
    <property type="entry name" value="DUF4434"/>
    <property type="match status" value="1"/>
</dbReference>
<evidence type="ECO:0000313" key="3">
    <source>
        <dbReference type="EMBL" id="MBO8456423.1"/>
    </source>
</evidence>
<name>A0A9D9N181_9BACT</name>
<dbReference type="NCBIfam" id="TIGR01409">
    <property type="entry name" value="TAT_signal_seq"/>
    <property type="match status" value="1"/>
</dbReference>
<dbReference type="InterPro" id="IPR006311">
    <property type="entry name" value="TAT_signal"/>
</dbReference>
<gene>
    <name evidence="3" type="ORF">IAC08_08510</name>
</gene>
<sequence>MTNRRDFLKKTALATASALALPGIMKASDTISGLESTAGASGSKAGHGPNGKDHLIVPHAQGLKITGTFLDEISHDIPHQNWGEKEWDMDFRYMKAIGIDTVICIRSGYRKFITYPSPYLLKKGCYMPSVDLIDMFLRLASKYGMKFWFGLYDSGKYWDTGDLSQEIEDNRFVIDEVWKMYGEKYDSFGGWYISGEISRKTKGAIDAFRAMGKQCKDVSGGLPTFISPWIDGKKAIMGTGKLTNDQAVSVAEHEREWNEIFDGIHDVVDACAFQDGHIDYDELDAFFSVNKKLADKYGMQCWTNAETFDRDMPIKFLPIKFDKLRMKLEAAARCGYDKAITFEFSHFMSPQSAYLQAGHLYDRYREYFDM</sequence>
<feature type="domain" description="DUF4434" evidence="2">
    <location>
        <begin position="65"/>
        <end position="354"/>
    </location>
</feature>
<dbReference type="EMBL" id="JADIMK010000090">
    <property type="protein sequence ID" value="MBO8456423.1"/>
    <property type="molecule type" value="Genomic_DNA"/>
</dbReference>